<comment type="caution">
    <text evidence="1">The sequence shown here is derived from an EMBL/GenBank/DDBJ whole genome shotgun (WGS) entry which is preliminary data.</text>
</comment>
<evidence type="ECO:0000313" key="1">
    <source>
        <dbReference type="EMBL" id="RHZ43530.1"/>
    </source>
</evidence>
<dbReference type="OrthoDB" id="10559864at2759"/>
<gene>
    <name evidence="1" type="ORF">Glove_1033g22</name>
</gene>
<dbReference type="EMBL" id="PQFF01000657">
    <property type="protein sequence ID" value="RHZ43530.1"/>
    <property type="molecule type" value="Genomic_DNA"/>
</dbReference>
<accession>A0A397G5Z1</accession>
<organism evidence="1 2">
    <name type="scientific">Diversispora epigaea</name>
    <dbReference type="NCBI Taxonomy" id="1348612"/>
    <lineage>
        <taxon>Eukaryota</taxon>
        <taxon>Fungi</taxon>
        <taxon>Fungi incertae sedis</taxon>
        <taxon>Mucoromycota</taxon>
        <taxon>Glomeromycotina</taxon>
        <taxon>Glomeromycetes</taxon>
        <taxon>Diversisporales</taxon>
        <taxon>Diversisporaceae</taxon>
        <taxon>Diversispora</taxon>
    </lineage>
</organism>
<dbReference type="AlphaFoldDB" id="A0A397G5Z1"/>
<keyword evidence="2" id="KW-1185">Reference proteome</keyword>
<proteinExistence type="predicted"/>
<sequence>MVQCKVLEDLFGADVNGQERISNERVNKDTTDLALEFLATVIWNMFEVDRNAYRIVDETILCKWTSEHRGNKSVALSATFSY</sequence>
<dbReference type="STRING" id="1348612.A0A397G5Z1"/>
<evidence type="ECO:0000313" key="2">
    <source>
        <dbReference type="Proteomes" id="UP000266861"/>
    </source>
</evidence>
<reference evidence="1 2" key="1">
    <citation type="submission" date="2018-08" db="EMBL/GenBank/DDBJ databases">
        <title>Genome and evolution of the arbuscular mycorrhizal fungus Diversispora epigaea (formerly Glomus versiforme) and its bacterial endosymbionts.</title>
        <authorList>
            <person name="Sun X."/>
            <person name="Fei Z."/>
            <person name="Harrison M."/>
        </authorList>
    </citation>
    <scope>NUCLEOTIDE SEQUENCE [LARGE SCALE GENOMIC DNA]</scope>
    <source>
        <strain evidence="1 2">IT104</strain>
    </source>
</reference>
<name>A0A397G5Z1_9GLOM</name>
<protein>
    <submittedName>
        <fullName evidence="1">Uncharacterized protein</fullName>
    </submittedName>
</protein>
<dbReference type="Proteomes" id="UP000266861">
    <property type="component" value="Unassembled WGS sequence"/>
</dbReference>